<dbReference type="InterPro" id="IPR010326">
    <property type="entry name" value="EXOC3/Sec6"/>
</dbReference>
<feature type="region of interest" description="Disordered" evidence="4">
    <location>
        <begin position="225"/>
        <end position="279"/>
    </location>
</feature>
<name>A0A2R6XW89_MARPO</name>
<dbReference type="Gene3D" id="1.10.357.50">
    <property type="match status" value="1"/>
</dbReference>
<evidence type="ECO:0000256" key="4">
    <source>
        <dbReference type="SAM" id="MobiDB-lite"/>
    </source>
</evidence>
<dbReference type="GO" id="GO:0051601">
    <property type="term" value="P:exocyst localization"/>
    <property type="evidence" value="ECO:0000318"/>
    <property type="project" value="GO_Central"/>
</dbReference>
<keyword evidence="6" id="KW-1185">Reference proteome</keyword>
<organism evidence="5 6">
    <name type="scientific">Marchantia polymorpha</name>
    <name type="common">Common liverwort</name>
    <name type="synonym">Marchantia aquatica</name>
    <dbReference type="NCBI Taxonomy" id="3197"/>
    <lineage>
        <taxon>Eukaryota</taxon>
        <taxon>Viridiplantae</taxon>
        <taxon>Streptophyta</taxon>
        <taxon>Embryophyta</taxon>
        <taxon>Marchantiophyta</taxon>
        <taxon>Marchantiopsida</taxon>
        <taxon>Marchantiidae</taxon>
        <taxon>Marchantiales</taxon>
        <taxon>Marchantiaceae</taxon>
        <taxon>Marchantia</taxon>
    </lineage>
</organism>
<evidence type="ECO:0000256" key="1">
    <source>
        <dbReference type="ARBA" id="ARBA00009447"/>
    </source>
</evidence>
<dbReference type="Proteomes" id="UP000244005">
    <property type="component" value="Unassembled WGS sequence"/>
</dbReference>
<dbReference type="PANTHER" id="PTHR21292:SF1">
    <property type="entry name" value="EXOCYST COMPLEX COMPONENT 3"/>
    <property type="match status" value="1"/>
</dbReference>
<dbReference type="AlphaFoldDB" id="A0A2R6XW89"/>
<evidence type="ECO:0000256" key="2">
    <source>
        <dbReference type="ARBA" id="ARBA00022448"/>
    </source>
</evidence>
<dbReference type="OrthoDB" id="190098at2759"/>
<feature type="compositionally biased region" description="Polar residues" evidence="4">
    <location>
        <begin position="240"/>
        <end position="253"/>
    </location>
</feature>
<accession>A0A2R6XW89</accession>
<reference evidence="6" key="1">
    <citation type="journal article" date="2017" name="Cell">
        <title>Insights into land plant evolution garnered from the Marchantia polymorpha genome.</title>
        <authorList>
            <person name="Bowman J.L."/>
            <person name="Kohchi T."/>
            <person name="Yamato K.T."/>
            <person name="Jenkins J."/>
            <person name="Shu S."/>
            <person name="Ishizaki K."/>
            <person name="Yamaoka S."/>
            <person name="Nishihama R."/>
            <person name="Nakamura Y."/>
            <person name="Berger F."/>
            <person name="Adam C."/>
            <person name="Aki S.S."/>
            <person name="Althoff F."/>
            <person name="Araki T."/>
            <person name="Arteaga-Vazquez M.A."/>
            <person name="Balasubrmanian S."/>
            <person name="Barry K."/>
            <person name="Bauer D."/>
            <person name="Boehm C.R."/>
            <person name="Briginshaw L."/>
            <person name="Caballero-Perez J."/>
            <person name="Catarino B."/>
            <person name="Chen F."/>
            <person name="Chiyoda S."/>
            <person name="Chovatia M."/>
            <person name="Davies K.M."/>
            <person name="Delmans M."/>
            <person name="Demura T."/>
            <person name="Dierschke T."/>
            <person name="Dolan L."/>
            <person name="Dorantes-Acosta A.E."/>
            <person name="Eklund D.M."/>
            <person name="Florent S.N."/>
            <person name="Flores-Sandoval E."/>
            <person name="Fujiyama A."/>
            <person name="Fukuzawa H."/>
            <person name="Galik B."/>
            <person name="Grimanelli D."/>
            <person name="Grimwood J."/>
            <person name="Grossniklaus U."/>
            <person name="Hamada T."/>
            <person name="Haseloff J."/>
            <person name="Hetherington A.J."/>
            <person name="Higo A."/>
            <person name="Hirakawa Y."/>
            <person name="Hundley H.N."/>
            <person name="Ikeda Y."/>
            <person name="Inoue K."/>
            <person name="Inoue S.I."/>
            <person name="Ishida S."/>
            <person name="Jia Q."/>
            <person name="Kakita M."/>
            <person name="Kanazawa T."/>
            <person name="Kawai Y."/>
            <person name="Kawashima T."/>
            <person name="Kennedy M."/>
            <person name="Kinose K."/>
            <person name="Kinoshita T."/>
            <person name="Kohara Y."/>
            <person name="Koide E."/>
            <person name="Komatsu K."/>
            <person name="Kopischke S."/>
            <person name="Kubo M."/>
            <person name="Kyozuka J."/>
            <person name="Lagercrantz U."/>
            <person name="Lin S.S."/>
            <person name="Lindquist E."/>
            <person name="Lipzen A.M."/>
            <person name="Lu C.W."/>
            <person name="De Luna E."/>
            <person name="Martienssen R.A."/>
            <person name="Minamino N."/>
            <person name="Mizutani M."/>
            <person name="Mizutani M."/>
            <person name="Mochizuki N."/>
            <person name="Monte I."/>
            <person name="Mosher R."/>
            <person name="Nagasaki H."/>
            <person name="Nakagami H."/>
            <person name="Naramoto S."/>
            <person name="Nishitani K."/>
            <person name="Ohtani M."/>
            <person name="Okamoto T."/>
            <person name="Okumura M."/>
            <person name="Phillips J."/>
            <person name="Pollak B."/>
            <person name="Reinders A."/>
            <person name="Rovekamp M."/>
            <person name="Sano R."/>
            <person name="Sawa S."/>
            <person name="Schmid M.W."/>
            <person name="Shirakawa M."/>
            <person name="Solano R."/>
            <person name="Spunde A."/>
            <person name="Suetsugu N."/>
            <person name="Sugano S."/>
            <person name="Sugiyama A."/>
            <person name="Sun R."/>
            <person name="Suzuki Y."/>
            <person name="Takenaka M."/>
            <person name="Takezawa D."/>
            <person name="Tomogane H."/>
            <person name="Tsuzuki M."/>
            <person name="Ueda T."/>
            <person name="Umeda M."/>
            <person name="Ward J.M."/>
            <person name="Watanabe Y."/>
            <person name="Yazaki K."/>
            <person name="Yokoyama R."/>
            <person name="Yoshitake Y."/>
            <person name="Yotsui I."/>
            <person name="Zachgo S."/>
            <person name="Schmutz J."/>
        </authorList>
    </citation>
    <scope>NUCLEOTIDE SEQUENCE [LARGE SCALE GENOMIC DNA]</scope>
    <source>
        <strain evidence="6">Tak-1</strain>
    </source>
</reference>
<dbReference type="Pfam" id="PF06046">
    <property type="entry name" value="Sec6"/>
    <property type="match status" value="1"/>
</dbReference>
<dbReference type="GO" id="GO:0006887">
    <property type="term" value="P:exocytosis"/>
    <property type="evidence" value="ECO:0000318"/>
    <property type="project" value="GO_Central"/>
</dbReference>
<evidence type="ECO:0000256" key="3">
    <source>
        <dbReference type="ARBA" id="ARBA00022483"/>
    </source>
</evidence>
<evidence type="ECO:0000313" key="5">
    <source>
        <dbReference type="EMBL" id="PTQ50373.1"/>
    </source>
</evidence>
<protein>
    <submittedName>
        <fullName evidence="5">Uncharacterized protein</fullName>
    </submittedName>
</protein>
<dbReference type="FunFam" id="1.10.357.50:FF:000003">
    <property type="entry name" value="Exocyst complex component SEC6"/>
    <property type="match status" value="1"/>
</dbReference>
<keyword evidence="3" id="KW-0268">Exocytosis</keyword>
<dbReference type="InterPro" id="IPR042532">
    <property type="entry name" value="EXOC3/Sec6_C"/>
</dbReference>
<sequence>MMMGDAGIEAKEAAVREVAKLLPLPDSLAIINTIRTDYALRQQHNDAQLSTSVMTQVEHARAGIDVLSAAQSTIANLRENFVLIDKLCRECQTLIEHHDLIKLLSNARNNLNMTLKDVDGMMSISTEASEARASLKDDRELVRTFERLTALEGKRRFALATVSSRKEEASKLTEYFEDVNNTRAKFEQTLWGHIANFFQLAKESPQTLVRALRVIEMQEILDQQQAEEDAEAKGAGPMAQPTTRGARKSSQLGPNGKPLIPLPSGEQPGQKNSTGGRGYKDRCYEEIRKSVEGRFNNLIGKLVMEEDLKAALEEANFISAELPDIYDHVAPCFPPRYDIFQLLVQLYTERFVTMLRKLGDRANNLTNIEILKVTGWVVSYQEQLLNLGVDDAVASVCAESGSMDPLMNAYVDRMQAATQKWYTNILEADKKTPPKKTEDGKLWTPAAVDLFRILAEQVQVVQENSTDVMLYRVALAVIQVMGDFQVAQRQRLEEPVADIGLEPLCAMVNNNVRCYDLAMELSNNVMEALTPYYAEQVNFEDTCKGFLEIAKEAVQQTVSVIFEDPGVKELIAKLYQKEWYEGLVTEYLVATFGDYFGDVKLYIEERSFRRFAEACLEETIVVYVDHLLLQKNYIKEETLDRLKMDEEVLSDFFKEIINVAKVEKRVQPLAELRELASAESVDAFALAYTNLLQNHPDCPPEVVEKLVALREGIPRKDAREVVAECKEVYNSSFANGELPKPGLVFSRLTCLPKAALRRKYMQF</sequence>
<dbReference type="OMA" id="MNIGPKT"/>
<dbReference type="Gene3D" id="1.10.357.70">
    <property type="entry name" value="Exocyst complex component Sec6, C-terminal domain"/>
    <property type="match status" value="1"/>
</dbReference>
<evidence type="ECO:0000313" key="6">
    <source>
        <dbReference type="Proteomes" id="UP000244005"/>
    </source>
</evidence>
<dbReference type="GO" id="GO:0000145">
    <property type="term" value="C:exocyst"/>
    <property type="evidence" value="ECO:0000318"/>
    <property type="project" value="GO_Central"/>
</dbReference>
<comment type="similarity">
    <text evidence="1">Belongs to the SEC6 family.</text>
</comment>
<keyword evidence="2" id="KW-0813">Transport</keyword>
<dbReference type="GO" id="GO:0000149">
    <property type="term" value="F:SNARE binding"/>
    <property type="evidence" value="ECO:0000318"/>
    <property type="project" value="GO_Central"/>
</dbReference>
<dbReference type="Gramene" id="Mp1g20220.1">
    <property type="protein sequence ID" value="Mp1g20220.1.cds"/>
    <property type="gene ID" value="Mp1g20220"/>
</dbReference>
<dbReference type="PANTHER" id="PTHR21292">
    <property type="entry name" value="EXOCYST COMPLEX COMPONENT SEC6-RELATED"/>
    <property type="match status" value="1"/>
</dbReference>
<dbReference type="FunFam" id="1.10.357.70:FF:000002">
    <property type="entry name" value="Exocyst complex component SEC6"/>
    <property type="match status" value="1"/>
</dbReference>
<dbReference type="EMBL" id="KZ772673">
    <property type="protein sequence ID" value="PTQ50373.1"/>
    <property type="molecule type" value="Genomic_DNA"/>
</dbReference>
<gene>
    <name evidence="5" type="ORF">MARPO_0001s0359</name>
</gene>
<proteinExistence type="inferred from homology"/>